<organism evidence="1 2">
    <name type="scientific">Peribacillus huizhouensis</name>
    <dbReference type="NCBI Taxonomy" id="1501239"/>
    <lineage>
        <taxon>Bacteria</taxon>
        <taxon>Bacillati</taxon>
        <taxon>Bacillota</taxon>
        <taxon>Bacilli</taxon>
        <taxon>Bacillales</taxon>
        <taxon>Bacillaceae</taxon>
        <taxon>Peribacillus</taxon>
    </lineage>
</organism>
<evidence type="ECO:0000313" key="1">
    <source>
        <dbReference type="EMBL" id="MBA9025075.1"/>
    </source>
</evidence>
<evidence type="ECO:0000313" key="2">
    <source>
        <dbReference type="Proteomes" id="UP000626697"/>
    </source>
</evidence>
<comment type="caution">
    <text evidence="1">The sequence shown here is derived from an EMBL/GenBank/DDBJ whole genome shotgun (WGS) entry which is preliminary data.</text>
</comment>
<gene>
    <name evidence="1" type="ORF">HNP81_000357</name>
</gene>
<name>A0ABR6CJ74_9BACI</name>
<dbReference type="RefSeq" id="WP_154664020.1">
    <property type="nucleotide sequence ID" value="NZ_JACJHX010000001.1"/>
</dbReference>
<dbReference type="Proteomes" id="UP000626697">
    <property type="component" value="Unassembled WGS sequence"/>
</dbReference>
<dbReference type="EMBL" id="JACJHX010000001">
    <property type="protein sequence ID" value="MBA9025075.1"/>
    <property type="molecule type" value="Genomic_DNA"/>
</dbReference>
<sequence length="45" mass="5209">MNNQKAKKNDKSKIHVREEFGTEFTSDLNAAKIYDVLSSTKHKKK</sequence>
<proteinExistence type="predicted"/>
<evidence type="ECO:0008006" key="3">
    <source>
        <dbReference type="Google" id="ProtNLM"/>
    </source>
</evidence>
<reference evidence="1 2" key="1">
    <citation type="submission" date="2020-08" db="EMBL/GenBank/DDBJ databases">
        <title>Genomic Encyclopedia of Type Strains, Phase IV (KMG-IV): sequencing the most valuable type-strain genomes for metagenomic binning, comparative biology and taxonomic classification.</title>
        <authorList>
            <person name="Goeker M."/>
        </authorList>
    </citation>
    <scope>NUCLEOTIDE SEQUENCE [LARGE SCALE GENOMIC DNA]</scope>
    <source>
        <strain evidence="1 2">DSM 105481</strain>
    </source>
</reference>
<protein>
    <recommendedName>
        <fullName evidence="3">YfhE family protein</fullName>
    </recommendedName>
</protein>
<keyword evidence="2" id="KW-1185">Reference proteome</keyword>
<accession>A0ABR6CJ74</accession>